<evidence type="ECO:0000313" key="2">
    <source>
        <dbReference type="Proteomes" id="UP000812031"/>
    </source>
</evidence>
<keyword evidence="2" id="KW-1185">Reference proteome</keyword>
<evidence type="ECO:0008006" key="3">
    <source>
        <dbReference type="Google" id="ProtNLM"/>
    </source>
</evidence>
<gene>
    <name evidence="1" type="ORF">KZH69_16990</name>
</gene>
<evidence type="ECO:0000313" key="1">
    <source>
        <dbReference type="EMBL" id="MBW4362187.1"/>
    </source>
</evidence>
<reference evidence="1 2" key="1">
    <citation type="submission" date="2021-07" db="EMBL/GenBank/DDBJ databases">
        <title>Flavobacterium sp. nov. isolated from sediment on the Taihu Lake.</title>
        <authorList>
            <person name="Qu J.-H."/>
        </authorList>
    </citation>
    <scope>NUCLEOTIDE SEQUENCE [LARGE SCALE GENOMIC DNA]</scope>
    <source>
        <strain evidence="1 2">NAS39</strain>
    </source>
</reference>
<comment type="caution">
    <text evidence="1">The sequence shown here is derived from an EMBL/GenBank/DDBJ whole genome shotgun (WGS) entry which is preliminary data.</text>
</comment>
<dbReference type="EMBL" id="JAHWYN010000019">
    <property type="protein sequence ID" value="MBW4362187.1"/>
    <property type="molecule type" value="Genomic_DNA"/>
</dbReference>
<sequence>MKKSFYLLATFTFTCFLFVSCTKEDSLSATDNSPVVASASIDAINEMDIQSGNQVSFDKLTAKKTGKSLTGSCATVTMDPITSTFPKTFYVDFGAGCVTNSITRKGKLKITFSGYITETGSTMTVERVNYYVNGNKVEGKIVYKNTTTANVPQWTRTVTEGVFTDTKGDVYQNSGTHTVKQTAGVSTLALEDNTYEMTEGTHTVTKQNGAKITLTVVEPLVKNFSCDYVSKGKLKVESTILNGTIEYGTGDCDNKGTYTQNGIVFPFTM</sequence>
<dbReference type="RefSeq" id="WP_219318678.1">
    <property type="nucleotide sequence ID" value="NZ_JAHWYN010000019.1"/>
</dbReference>
<dbReference type="Proteomes" id="UP000812031">
    <property type="component" value="Unassembled WGS sequence"/>
</dbReference>
<dbReference type="PROSITE" id="PS51257">
    <property type="entry name" value="PROKAR_LIPOPROTEIN"/>
    <property type="match status" value="1"/>
</dbReference>
<organism evidence="1 2">
    <name type="scientific">Flavobacterium taihuense</name>
    <dbReference type="NCBI Taxonomy" id="2857508"/>
    <lineage>
        <taxon>Bacteria</taxon>
        <taxon>Pseudomonadati</taxon>
        <taxon>Bacteroidota</taxon>
        <taxon>Flavobacteriia</taxon>
        <taxon>Flavobacteriales</taxon>
        <taxon>Flavobacteriaceae</taxon>
        <taxon>Flavobacterium</taxon>
    </lineage>
</organism>
<proteinExistence type="predicted"/>
<name>A0ABS6XZS7_9FLAO</name>
<protein>
    <recommendedName>
        <fullName evidence="3">Lipoprotein</fullName>
    </recommendedName>
</protein>
<accession>A0ABS6XZS7</accession>